<evidence type="ECO:0000256" key="1">
    <source>
        <dbReference type="SAM" id="SignalP"/>
    </source>
</evidence>
<feature type="chain" id="PRO_5002948651" description="Lipoprotein" evidence="1">
    <location>
        <begin position="26"/>
        <end position="163"/>
    </location>
</feature>
<proteinExistence type="predicted"/>
<feature type="signal peptide" evidence="1">
    <location>
        <begin position="1"/>
        <end position="25"/>
    </location>
</feature>
<dbReference type="OrthoDB" id="9876625at2"/>
<name>C5BK26_TERTT</name>
<dbReference type="HOGENOM" id="CLU_1626259_0_0_6"/>
<protein>
    <recommendedName>
        <fullName evidence="4">Lipoprotein</fullName>
    </recommendedName>
</protein>
<keyword evidence="3" id="KW-1185">Reference proteome</keyword>
<dbReference type="EMBL" id="CP001614">
    <property type="protein sequence ID" value="ACR12280.1"/>
    <property type="molecule type" value="Genomic_DNA"/>
</dbReference>
<sequence>MKTSLKIVAAAIAIGSTTAFPYALACPFHQQYGYSSHPYGGIEKWRSAANTSLRAATTAAGTQWVELTLPPLVAANRNEKSEIKVAYTNANDVNDLEVQLEDIPEISIVNVEHIQSDSTAGFYIFTVVPVKDGIHKLSVVAKARTTNGDKTLQKYLYLNALEA</sequence>
<evidence type="ECO:0000313" key="2">
    <source>
        <dbReference type="EMBL" id="ACR12280.1"/>
    </source>
</evidence>
<organism evidence="2 3">
    <name type="scientific">Teredinibacter turnerae (strain ATCC 39867 / T7901)</name>
    <dbReference type="NCBI Taxonomy" id="377629"/>
    <lineage>
        <taxon>Bacteria</taxon>
        <taxon>Pseudomonadati</taxon>
        <taxon>Pseudomonadota</taxon>
        <taxon>Gammaproteobacteria</taxon>
        <taxon>Cellvibrionales</taxon>
        <taxon>Cellvibrionaceae</taxon>
        <taxon>Teredinibacter</taxon>
    </lineage>
</organism>
<reference evidence="2 3" key="1">
    <citation type="journal article" date="2009" name="PLoS ONE">
        <title>The complete genome of Teredinibacter turnerae T7901: an intracellular endosymbiont of marine wood-boring bivalves (shipworms).</title>
        <authorList>
            <person name="Yang J.C."/>
            <person name="Madupu R."/>
            <person name="Durkin A.S."/>
            <person name="Ekborg N.A."/>
            <person name="Pedamallu C.S."/>
            <person name="Hostetler J.B."/>
            <person name="Radune D."/>
            <person name="Toms B.S."/>
            <person name="Henrissat B."/>
            <person name="Coutinho P.M."/>
            <person name="Schwarz S."/>
            <person name="Field L."/>
            <person name="Trindade-Silva A.E."/>
            <person name="Soares C.A.G."/>
            <person name="Elshahawi S."/>
            <person name="Hanora A."/>
            <person name="Schmidt E.W."/>
            <person name="Haygood M.G."/>
            <person name="Posfai J."/>
            <person name="Benner J."/>
            <person name="Madinger C."/>
            <person name="Nove J."/>
            <person name="Anton B."/>
            <person name="Chaudhary K."/>
            <person name="Foster J."/>
            <person name="Holman A."/>
            <person name="Kumar S."/>
            <person name="Lessard P.A."/>
            <person name="Luyten Y.A."/>
            <person name="Slatko B."/>
            <person name="Wood N."/>
            <person name="Wu B."/>
            <person name="Teplitski M."/>
            <person name="Mougous J.D."/>
            <person name="Ward N."/>
            <person name="Eisen J.A."/>
            <person name="Badger J.H."/>
            <person name="Distel D.L."/>
        </authorList>
    </citation>
    <scope>NUCLEOTIDE SEQUENCE [LARGE SCALE GENOMIC DNA]</scope>
    <source>
        <strain evidence="3">ATCC 39867 / T7901</strain>
    </source>
</reference>
<evidence type="ECO:0008006" key="4">
    <source>
        <dbReference type="Google" id="ProtNLM"/>
    </source>
</evidence>
<dbReference type="STRING" id="377629.TERTU_2269"/>
<gene>
    <name evidence="2" type="ordered locus">TERTU_2269</name>
</gene>
<dbReference type="KEGG" id="ttu:TERTU_2269"/>
<keyword evidence="1" id="KW-0732">Signal</keyword>
<dbReference type="AlphaFoldDB" id="C5BK26"/>
<dbReference type="RefSeq" id="WP_015818392.1">
    <property type="nucleotide sequence ID" value="NC_012997.1"/>
</dbReference>
<evidence type="ECO:0000313" key="3">
    <source>
        <dbReference type="Proteomes" id="UP000009080"/>
    </source>
</evidence>
<accession>C5BK26</accession>
<dbReference type="eggNOG" id="ENOG5032J5H">
    <property type="taxonomic scope" value="Bacteria"/>
</dbReference>
<dbReference type="Proteomes" id="UP000009080">
    <property type="component" value="Chromosome"/>
</dbReference>